<evidence type="ECO:0000256" key="5">
    <source>
        <dbReference type="ARBA" id="ARBA00022917"/>
    </source>
</evidence>
<dbReference type="EMBL" id="JAAIVB010000091">
    <property type="protein sequence ID" value="NEX64922.1"/>
    <property type="molecule type" value="Genomic_DNA"/>
</dbReference>
<dbReference type="GO" id="GO:0005737">
    <property type="term" value="C:cytoplasm"/>
    <property type="evidence" value="ECO:0007669"/>
    <property type="project" value="InterPro"/>
</dbReference>
<gene>
    <name evidence="9" type="ORF">G3574_27945</name>
</gene>
<comment type="similarity">
    <text evidence="7">Belongs to the SelA family.</text>
</comment>
<evidence type="ECO:0000256" key="8">
    <source>
        <dbReference type="PIRSR" id="PIRSR618319-50"/>
    </source>
</evidence>
<dbReference type="SUPFAM" id="SSF53383">
    <property type="entry name" value="PLP-dependent transferases"/>
    <property type="match status" value="1"/>
</dbReference>
<dbReference type="InterPro" id="IPR018319">
    <property type="entry name" value="SelA-like"/>
</dbReference>
<keyword evidence="2" id="KW-0963">Cytoplasm</keyword>
<dbReference type="Proteomes" id="UP000482155">
    <property type="component" value="Unassembled WGS sequence"/>
</dbReference>
<protein>
    <submittedName>
        <fullName evidence="9">L-seryl-tRNA(Sec) selenium transferase</fullName>
        <ecNumber evidence="9">2.9.1.1</ecNumber>
    </submittedName>
</protein>
<comment type="caution">
    <text evidence="9">The sequence shown here is derived from an EMBL/GenBank/DDBJ whole genome shotgun (WGS) entry which is preliminary data.</text>
</comment>
<evidence type="ECO:0000256" key="3">
    <source>
        <dbReference type="ARBA" id="ARBA00022679"/>
    </source>
</evidence>
<organism evidence="9 10">
    <name type="scientific">Noviherbaspirillum galbum</name>
    <dbReference type="NCBI Taxonomy" id="2709383"/>
    <lineage>
        <taxon>Bacteria</taxon>
        <taxon>Pseudomonadati</taxon>
        <taxon>Pseudomonadota</taxon>
        <taxon>Betaproteobacteria</taxon>
        <taxon>Burkholderiales</taxon>
        <taxon>Oxalobacteraceae</taxon>
        <taxon>Noviherbaspirillum</taxon>
    </lineage>
</organism>
<evidence type="ECO:0000256" key="6">
    <source>
        <dbReference type="ARBA" id="ARBA00023266"/>
    </source>
</evidence>
<dbReference type="Gene3D" id="3.90.1150.180">
    <property type="match status" value="1"/>
</dbReference>
<dbReference type="InterPro" id="IPR015424">
    <property type="entry name" value="PyrdxlP-dep_Trfase"/>
</dbReference>
<dbReference type="HAMAP" id="MF_00423">
    <property type="entry name" value="SelA"/>
    <property type="match status" value="1"/>
</dbReference>
<dbReference type="PANTHER" id="PTHR32328:SF0">
    <property type="entry name" value="L-SERYL-TRNA(SEC) SELENIUM TRANSFERASE"/>
    <property type="match status" value="1"/>
</dbReference>
<evidence type="ECO:0000256" key="2">
    <source>
        <dbReference type="ARBA" id="ARBA00022490"/>
    </source>
</evidence>
<evidence type="ECO:0000313" key="9">
    <source>
        <dbReference type="EMBL" id="NEX64922.1"/>
    </source>
</evidence>
<keyword evidence="3 9" id="KW-0808">Transferase</keyword>
<dbReference type="InterPro" id="IPR004534">
    <property type="entry name" value="SelA_trans"/>
</dbReference>
<dbReference type="PANTHER" id="PTHR32328">
    <property type="entry name" value="L-SERYL-TRNA(SEC) SELENIUM TRANSFERASE"/>
    <property type="match status" value="1"/>
</dbReference>
<evidence type="ECO:0000256" key="4">
    <source>
        <dbReference type="ARBA" id="ARBA00022898"/>
    </source>
</evidence>
<reference evidence="9 10" key="1">
    <citation type="submission" date="2020-02" db="EMBL/GenBank/DDBJ databases">
        <authorList>
            <person name="Kim M.K."/>
        </authorList>
    </citation>
    <scope>NUCLEOTIDE SEQUENCE [LARGE SCALE GENOMIC DNA]</scope>
    <source>
        <strain evidence="9 10">17J57-3</strain>
    </source>
</reference>
<accession>A0A6B3SZM9</accession>
<keyword evidence="4 8" id="KW-0663">Pyridoxal phosphate</keyword>
<name>A0A6B3SZM9_9BURK</name>
<sequence>MPQVQRLMESPEAAGLCREYRRDQVVDALRAELARMRDAILARRPVDDDAGSPAFFRRVLDALRATRQPSLRRVINATGVVLHTNLGRAPLPQEALAAIAGLAAGYCNLEFDLDGGQRGSRYDHVEALICRLTGAEAALVVNNCAAAVLLALTALARDGEVIASRGELIEIGGSFRMPDVIAQSGACLVEVGATNKTRLSDYAAAITPKTRVILKSHTSNYRIVGFSAQPERAALARLADEHGLVFMEDLGSGTFVDLRPFGLPEEPTVQQCLREGAGLLAFSGDKLLGGPQAGILAGRRDDIARLKKHPLLRALRIDKLSLAALEAVLRLHDLPAPERRLPVLDMLGAPPEALAARARRLARRLRAIPGLQVRIRR</sequence>
<comment type="cofactor">
    <cofactor evidence="1 8">
        <name>pyridoxal 5'-phosphate</name>
        <dbReference type="ChEBI" id="CHEBI:597326"/>
    </cofactor>
</comment>
<dbReference type="Pfam" id="PF03841">
    <property type="entry name" value="SelA"/>
    <property type="match status" value="1"/>
</dbReference>
<dbReference type="GO" id="GO:0001514">
    <property type="term" value="P:selenocysteine incorporation"/>
    <property type="evidence" value="ECO:0007669"/>
    <property type="project" value="InterPro"/>
</dbReference>
<dbReference type="GO" id="GO:0004125">
    <property type="term" value="F:L-seryl-tRNA(Sec) selenium transferase activity"/>
    <property type="evidence" value="ECO:0007669"/>
    <property type="project" value="UniProtKB-EC"/>
</dbReference>
<feature type="modified residue" description="N6-(pyridoxal phosphate)lysine" evidence="8">
    <location>
        <position position="286"/>
    </location>
</feature>
<evidence type="ECO:0000256" key="7">
    <source>
        <dbReference type="ARBA" id="ARBA00044507"/>
    </source>
</evidence>
<proteinExistence type="inferred from homology"/>
<dbReference type="NCBIfam" id="TIGR00474">
    <property type="entry name" value="selA"/>
    <property type="match status" value="1"/>
</dbReference>
<feature type="non-terminal residue" evidence="9">
    <location>
        <position position="377"/>
    </location>
</feature>
<keyword evidence="10" id="KW-1185">Reference proteome</keyword>
<dbReference type="EC" id="2.9.1.1" evidence="9"/>
<evidence type="ECO:0000313" key="10">
    <source>
        <dbReference type="Proteomes" id="UP000482155"/>
    </source>
</evidence>
<keyword evidence="5" id="KW-0648">Protein biosynthesis</keyword>
<dbReference type="AlphaFoldDB" id="A0A6B3SZM9"/>
<keyword evidence="6" id="KW-0711">Selenium</keyword>
<evidence type="ECO:0000256" key="1">
    <source>
        <dbReference type="ARBA" id="ARBA00001933"/>
    </source>
</evidence>
<dbReference type="InterPro" id="IPR015421">
    <property type="entry name" value="PyrdxlP-dep_Trfase_major"/>
</dbReference>
<dbReference type="Gene3D" id="3.40.640.10">
    <property type="entry name" value="Type I PLP-dependent aspartate aminotransferase-like (Major domain)"/>
    <property type="match status" value="1"/>
</dbReference>